<gene>
    <name evidence="1" type="primary">ubiJ</name>
    <name evidence="3" type="ORF">JFL49_03960</name>
</gene>
<comment type="function">
    <text evidence="1">Required for ubiquinone (coenzyme Q) biosynthesis. Binds hydrophobic ubiquinone biosynthetic intermediates via its SCP2 domain and is essential for the stability of the Ubi complex. May constitute a docking platform where Ubi enzymes assemble and access their SCP2-bound polyprenyl substrates.</text>
</comment>
<dbReference type="Proteomes" id="UP000595373">
    <property type="component" value="Chromosome"/>
</dbReference>
<dbReference type="HAMAP" id="MF_02215">
    <property type="entry name" value="UbiJ"/>
    <property type="match status" value="1"/>
</dbReference>
<name>A0A9Q6Z0X4_HISSO</name>
<comment type="pathway">
    <text evidence="1">Cofactor biosynthesis; ubiquinone biosynthesis.</text>
</comment>
<organism evidence="3 4">
    <name type="scientific">Histophilus somni</name>
    <name type="common">Haemophilus somnus</name>
    <dbReference type="NCBI Taxonomy" id="731"/>
    <lineage>
        <taxon>Bacteria</taxon>
        <taxon>Pseudomonadati</taxon>
        <taxon>Pseudomonadota</taxon>
        <taxon>Gammaproteobacteria</taxon>
        <taxon>Pasteurellales</taxon>
        <taxon>Pasteurellaceae</taxon>
        <taxon>Histophilus</taxon>
    </lineage>
</organism>
<protein>
    <recommendedName>
        <fullName evidence="1">Ubiquinone biosynthesis accessory factor UbiJ</fullName>
    </recommendedName>
</protein>
<keyword evidence="1" id="KW-0963">Cytoplasm</keyword>
<proteinExistence type="inferred from homology"/>
<evidence type="ECO:0000313" key="4">
    <source>
        <dbReference type="Proteomes" id="UP000595373"/>
    </source>
</evidence>
<feature type="domain" description="SCP2" evidence="2">
    <location>
        <begin position="26"/>
        <end position="123"/>
    </location>
</feature>
<keyword evidence="1" id="KW-0831">Ubiquinone biosynthesis</keyword>
<dbReference type="GO" id="GO:0006744">
    <property type="term" value="P:ubiquinone biosynthetic process"/>
    <property type="evidence" value="ECO:0007669"/>
    <property type="project" value="UniProtKB-UniRule"/>
</dbReference>
<dbReference type="PANTHER" id="PTHR38693">
    <property type="entry name" value="UBIQUINONE BIOSYNTHESIS PROTEIN UBIJ"/>
    <property type="match status" value="1"/>
</dbReference>
<comment type="similarity">
    <text evidence="1">Belongs to the UbiJ family.</text>
</comment>
<dbReference type="Pfam" id="PF02036">
    <property type="entry name" value="SCP2"/>
    <property type="match status" value="1"/>
</dbReference>
<dbReference type="RefSeq" id="WP_075294483.1">
    <property type="nucleotide sequence ID" value="NZ_CP018802.1"/>
</dbReference>
<accession>A0A9Q6Z0X4</accession>
<keyword evidence="4" id="KW-1185">Reference proteome</keyword>
<reference evidence="3 4" key="1">
    <citation type="submission" date="2020-12" db="EMBL/GenBank/DDBJ databases">
        <title>ASc-MMNZ-VFA-070.</title>
        <authorList>
            <person name="Schryvers A."/>
            <person name="Mostafa Nazari M."/>
            <person name="Farshchi Andisi V."/>
            <person name="Timsit E."/>
            <person name="Walter Morck D."/>
        </authorList>
    </citation>
    <scope>NUCLEOTIDE SEQUENCE [LARGE SCALE GENOMIC DNA]</scope>
    <source>
        <strain evidence="3 4">ASc-MMNZ-VFA-070</strain>
    </source>
</reference>
<dbReference type="OrthoDB" id="5801225at2"/>
<dbReference type="AlphaFoldDB" id="A0A9Q6Z0X4"/>
<dbReference type="GO" id="GO:0005737">
    <property type="term" value="C:cytoplasm"/>
    <property type="evidence" value="ECO:0007669"/>
    <property type="project" value="UniProtKB-SubCell"/>
</dbReference>
<dbReference type="EMBL" id="CP066558">
    <property type="protein sequence ID" value="QQF83065.1"/>
    <property type="molecule type" value="Genomic_DNA"/>
</dbReference>
<dbReference type="InterPro" id="IPR038989">
    <property type="entry name" value="UbiJ"/>
</dbReference>
<comment type="subcellular location">
    <subcellularLocation>
        <location evidence="1">Cytoplasm</location>
    </subcellularLocation>
</comment>
<dbReference type="InterPro" id="IPR003033">
    <property type="entry name" value="SCP2_sterol-bd_dom"/>
</dbReference>
<evidence type="ECO:0000259" key="2">
    <source>
        <dbReference type="Pfam" id="PF02036"/>
    </source>
</evidence>
<sequence>MLPDFNSLKTQFMLPQFINAGCELLLNYLLRRTSHRERYLRQLQGKILKLTLQKTHFSLYFVFSAQQVDLLNHYEGEADCTVDIAVNLLLQMPKKSEISRFINDNSLQFSGDLQILQDFVELMEMLEKDPEELISPYVGDVVAHSAVSFLKKLTKAIKYRLTQSQQFWSERLTEEWAVLSPKLAVMDFCDQVESLAKQTALLEQKINQILA</sequence>
<evidence type="ECO:0000313" key="3">
    <source>
        <dbReference type="EMBL" id="QQF83065.1"/>
    </source>
</evidence>
<dbReference type="PANTHER" id="PTHR38693:SF1">
    <property type="entry name" value="UBIQUINONE BIOSYNTHESIS ACCESSORY FACTOR UBIJ"/>
    <property type="match status" value="1"/>
</dbReference>
<evidence type="ECO:0000256" key="1">
    <source>
        <dbReference type="HAMAP-Rule" id="MF_02215"/>
    </source>
</evidence>